<dbReference type="Proteomes" id="UP001597419">
    <property type="component" value="Unassembled WGS sequence"/>
</dbReference>
<dbReference type="SMART" id="SM00470">
    <property type="entry name" value="ParB"/>
    <property type="match status" value="1"/>
</dbReference>
<dbReference type="EMBL" id="JBHUKU010000007">
    <property type="protein sequence ID" value="MFD2459866.1"/>
    <property type="molecule type" value="Genomic_DNA"/>
</dbReference>
<feature type="region of interest" description="Disordered" evidence="1">
    <location>
        <begin position="257"/>
        <end position="281"/>
    </location>
</feature>
<comment type="caution">
    <text evidence="3">The sequence shown here is derived from an EMBL/GenBank/DDBJ whole genome shotgun (WGS) entry which is preliminary data.</text>
</comment>
<evidence type="ECO:0000313" key="3">
    <source>
        <dbReference type="EMBL" id="MFD2459866.1"/>
    </source>
</evidence>
<organism evidence="3 4">
    <name type="scientific">Amycolatopsis samaneae</name>
    <dbReference type="NCBI Taxonomy" id="664691"/>
    <lineage>
        <taxon>Bacteria</taxon>
        <taxon>Bacillati</taxon>
        <taxon>Actinomycetota</taxon>
        <taxon>Actinomycetes</taxon>
        <taxon>Pseudonocardiales</taxon>
        <taxon>Pseudonocardiaceae</taxon>
        <taxon>Amycolatopsis</taxon>
    </lineage>
</organism>
<dbReference type="SUPFAM" id="SSF110849">
    <property type="entry name" value="ParB/Sulfiredoxin"/>
    <property type="match status" value="1"/>
</dbReference>
<feature type="compositionally biased region" description="Basic and acidic residues" evidence="1">
    <location>
        <begin position="257"/>
        <end position="272"/>
    </location>
</feature>
<dbReference type="InterPro" id="IPR003115">
    <property type="entry name" value="ParB_N"/>
</dbReference>
<feature type="domain" description="ParB-like N-terminal" evidence="2">
    <location>
        <begin position="27"/>
        <end position="111"/>
    </location>
</feature>
<gene>
    <name evidence="3" type="ORF">ACFSYJ_14720</name>
</gene>
<protein>
    <submittedName>
        <fullName evidence="3">ParB/RepB/Spo0J family partition protein</fullName>
    </submittedName>
</protein>
<sequence>MPERETGMTEAWPPGWNTDRIELLPVETIPVAAVRPSDSPRLEGEDSEHVGRLAGIVTGLPPIVVHRPTMRVVDGMHRLGAAVLRGETRIAARFFEGSAEDAFVLAVGLNTVHGLPLSPADRRAAATRIVGTHPHWSDRTIAAATGLAYTTVASIRGHFAENPRAAVREAATAGEHDGPAGLARFSGSEQAFQELQRDPSLRYTEAGRDLLRLLDAHAADADRWTWLVAGVPVHRRTEVAHAARGCAQSWLRFARELEERDPERRRPERGNESEAPESPGA</sequence>
<evidence type="ECO:0000259" key="2">
    <source>
        <dbReference type="SMART" id="SM00470"/>
    </source>
</evidence>
<name>A0ABW5GF93_9PSEU</name>
<dbReference type="RefSeq" id="WP_345402922.1">
    <property type="nucleotide sequence ID" value="NZ_BAABHG010000014.1"/>
</dbReference>
<evidence type="ECO:0000313" key="4">
    <source>
        <dbReference type="Proteomes" id="UP001597419"/>
    </source>
</evidence>
<accession>A0ABW5GF93</accession>
<proteinExistence type="predicted"/>
<reference evidence="4" key="1">
    <citation type="journal article" date="2019" name="Int. J. Syst. Evol. Microbiol.">
        <title>The Global Catalogue of Microorganisms (GCM) 10K type strain sequencing project: providing services to taxonomists for standard genome sequencing and annotation.</title>
        <authorList>
            <consortium name="The Broad Institute Genomics Platform"/>
            <consortium name="The Broad Institute Genome Sequencing Center for Infectious Disease"/>
            <person name="Wu L."/>
            <person name="Ma J."/>
        </authorList>
    </citation>
    <scope>NUCLEOTIDE SEQUENCE [LARGE SCALE GENOMIC DNA]</scope>
    <source>
        <strain evidence="4">CGMCC 4.7643</strain>
    </source>
</reference>
<evidence type="ECO:0000256" key="1">
    <source>
        <dbReference type="SAM" id="MobiDB-lite"/>
    </source>
</evidence>
<keyword evidence="4" id="KW-1185">Reference proteome</keyword>
<dbReference type="InterPro" id="IPR036086">
    <property type="entry name" value="ParB/Sulfiredoxin_sf"/>
</dbReference>